<proteinExistence type="predicted"/>
<dbReference type="AlphaFoldDB" id="A0A0A1VPL7"/>
<evidence type="ECO:0000313" key="2">
    <source>
        <dbReference type="Proteomes" id="UP000030321"/>
    </source>
</evidence>
<reference evidence="2" key="1">
    <citation type="journal article" date="2015" name="Genome">
        <title>Whole Genome Sequence of the Non-Microcystin-Producing Microcystis aeruginosa Strain NIES-44.</title>
        <authorList>
            <person name="Okano K."/>
            <person name="Miyata N."/>
            <person name="Ozaki Y."/>
        </authorList>
    </citation>
    <scope>NUCLEOTIDE SEQUENCE [LARGE SCALE GENOMIC DNA]</scope>
    <source>
        <strain evidence="2">NIES-44</strain>
    </source>
</reference>
<protein>
    <submittedName>
        <fullName evidence="1">Uncharacterized protein</fullName>
    </submittedName>
</protein>
<evidence type="ECO:0000313" key="1">
    <source>
        <dbReference type="EMBL" id="GAL91539.1"/>
    </source>
</evidence>
<gene>
    <name evidence="1" type="ORF">N44_01547</name>
</gene>
<sequence length="70" mass="8113">MNIQEKARLNLTQERQAEGMLEENVLTRTEELLGEGEAETAKARVLLTENRQEDEKLQDKILERSIEAMQ</sequence>
<name>A0A0A1VPL7_MICAE</name>
<dbReference type="EMBL" id="BBPA01000003">
    <property type="protein sequence ID" value="GAL91539.1"/>
    <property type="molecule type" value="Genomic_DNA"/>
</dbReference>
<accession>A0A0A1VPL7</accession>
<comment type="caution">
    <text evidence="1">The sequence shown here is derived from an EMBL/GenBank/DDBJ whole genome shotgun (WGS) entry which is preliminary data.</text>
</comment>
<organism evidence="1 2">
    <name type="scientific">Microcystis aeruginosa NIES-44</name>
    <dbReference type="NCBI Taxonomy" id="449439"/>
    <lineage>
        <taxon>Bacteria</taxon>
        <taxon>Bacillati</taxon>
        <taxon>Cyanobacteriota</taxon>
        <taxon>Cyanophyceae</taxon>
        <taxon>Oscillatoriophycideae</taxon>
        <taxon>Chroococcales</taxon>
        <taxon>Microcystaceae</taxon>
        <taxon>Microcystis</taxon>
    </lineage>
</organism>
<dbReference type="Proteomes" id="UP000030321">
    <property type="component" value="Unassembled WGS sequence"/>
</dbReference>
<dbReference type="RefSeq" id="WP_002760983.1">
    <property type="nucleotide sequence ID" value="NZ_BBPA01000003.1"/>
</dbReference>